<evidence type="ECO:0000256" key="5">
    <source>
        <dbReference type="ARBA" id="ARBA00023136"/>
    </source>
</evidence>
<dbReference type="Pfam" id="PF02893">
    <property type="entry name" value="GRAM"/>
    <property type="match status" value="1"/>
</dbReference>
<dbReference type="GO" id="GO:0016020">
    <property type="term" value="C:membrane"/>
    <property type="evidence" value="ECO:0007669"/>
    <property type="project" value="UniProtKB-SubCell"/>
</dbReference>
<feature type="compositionally biased region" description="Low complexity" evidence="7">
    <location>
        <begin position="144"/>
        <end position="206"/>
    </location>
</feature>
<feature type="transmembrane region" description="Helical" evidence="8">
    <location>
        <begin position="1847"/>
        <end position="1868"/>
    </location>
</feature>
<evidence type="ECO:0000256" key="7">
    <source>
        <dbReference type="SAM" id="MobiDB-lite"/>
    </source>
</evidence>
<feature type="compositionally biased region" description="Polar residues" evidence="7">
    <location>
        <begin position="1456"/>
        <end position="1465"/>
    </location>
</feature>
<keyword evidence="6" id="KW-0175">Coiled coil</keyword>
<feature type="region of interest" description="Disordered" evidence="7">
    <location>
        <begin position="1439"/>
        <end position="1473"/>
    </location>
</feature>
<feature type="region of interest" description="Disordered" evidence="7">
    <location>
        <begin position="1714"/>
        <end position="1764"/>
    </location>
</feature>
<dbReference type="GeneID" id="17040003"/>
<keyword evidence="4 8" id="KW-1133">Transmembrane helix</keyword>
<evidence type="ECO:0000256" key="3">
    <source>
        <dbReference type="ARBA" id="ARBA00022692"/>
    </source>
</evidence>
<evidence type="ECO:0000259" key="9">
    <source>
        <dbReference type="PROSITE" id="PS51778"/>
    </source>
</evidence>
<dbReference type="Gene3D" id="3.80.10.10">
    <property type="entry name" value="Ribonuclease Inhibitor"/>
    <property type="match status" value="2"/>
</dbReference>
<dbReference type="SMART" id="SM00568">
    <property type="entry name" value="GRAM"/>
    <property type="match status" value="1"/>
</dbReference>
<dbReference type="PANTHER" id="PTHR47666:SF1">
    <property type="entry name" value="PROTEIN VASCULAR ASSOCIATED DEATH 1, CHLOROPLASTIC"/>
    <property type="match status" value="1"/>
</dbReference>
<feature type="compositionally biased region" description="Polar residues" evidence="7">
    <location>
        <begin position="220"/>
        <end position="230"/>
    </location>
</feature>
<feature type="compositionally biased region" description="Low complexity" evidence="7">
    <location>
        <begin position="20"/>
        <end position="32"/>
    </location>
</feature>
<protein>
    <recommendedName>
        <fullName evidence="9">VASt domain-containing protein</fullName>
    </recommendedName>
</protein>
<feature type="compositionally biased region" description="Acidic residues" evidence="7">
    <location>
        <begin position="98"/>
        <end position="133"/>
    </location>
</feature>
<feature type="domain" description="VASt" evidence="9">
    <location>
        <begin position="1530"/>
        <end position="1706"/>
    </location>
</feature>
<feature type="region of interest" description="Disordered" evidence="7">
    <location>
        <begin position="1"/>
        <end position="230"/>
    </location>
</feature>
<dbReference type="EMBL" id="AGSI01000011">
    <property type="protein sequence ID" value="EIE22018.1"/>
    <property type="molecule type" value="Genomic_DNA"/>
</dbReference>
<evidence type="ECO:0000313" key="11">
    <source>
        <dbReference type="Proteomes" id="UP000007264"/>
    </source>
</evidence>
<evidence type="ECO:0000256" key="2">
    <source>
        <dbReference type="ARBA" id="ARBA00004430"/>
    </source>
</evidence>
<name>I0YUE9_COCSC</name>
<dbReference type="eggNOG" id="KOG1032">
    <property type="taxonomic scope" value="Eukaryota"/>
</dbReference>
<feature type="region of interest" description="Disordered" evidence="7">
    <location>
        <begin position="255"/>
        <end position="283"/>
    </location>
</feature>
<proteinExistence type="predicted"/>
<feature type="compositionally biased region" description="Basic and acidic residues" evidence="7">
    <location>
        <begin position="43"/>
        <end position="53"/>
    </location>
</feature>
<feature type="compositionally biased region" description="Acidic residues" evidence="7">
    <location>
        <begin position="79"/>
        <end position="90"/>
    </location>
</feature>
<keyword evidence="11" id="KW-1185">Reference proteome</keyword>
<feature type="compositionally biased region" description="Acidic residues" evidence="7">
    <location>
        <begin position="1496"/>
        <end position="1517"/>
    </location>
</feature>
<dbReference type="GO" id="GO:0005930">
    <property type="term" value="C:axoneme"/>
    <property type="evidence" value="ECO:0007669"/>
    <property type="project" value="UniProtKB-SubCell"/>
</dbReference>
<accession>I0YUE9</accession>
<dbReference type="CDD" id="cd13220">
    <property type="entry name" value="PH-GRAM_GRAMDC"/>
    <property type="match status" value="1"/>
</dbReference>
<feature type="region of interest" description="Disordered" evidence="7">
    <location>
        <begin position="1393"/>
        <end position="1416"/>
    </location>
</feature>
<evidence type="ECO:0000256" key="6">
    <source>
        <dbReference type="SAM" id="Coils"/>
    </source>
</evidence>
<keyword evidence="3 8" id="KW-0812">Transmembrane</keyword>
<reference evidence="10 11" key="1">
    <citation type="journal article" date="2012" name="Genome Biol.">
        <title>The genome of the polar eukaryotic microalga coccomyxa subellipsoidea reveals traits of cold adaptation.</title>
        <authorList>
            <person name="Blanc G."/>
            <person name="Agarkova I."/>
            <person name="Grimwood J."/>
            <person name="Kuo A."/>
            <person name="Brueggeman A."/>
            <person name="Dunigan D."/>
            <person name="Gurnon J."/>
            <person name="Ladunga I."/>
            <person name="Lindquist E."/>
            <person name="Lucas S."/>
            <person name="Pangilinan J."/>
            <person name="Proschold T."/>
            <person name="Salamov A."/>
            <person name="Schmutz J."/>
            <person name="Weeks D."/>
            <person name="Yamada T."/>
            <person name="Claverie J.M."/>
            <person name="Grigoriev I."/>
            <person name="Van Etten J."/>
            <person name="Lomsadze A."/>
            <person name="Borodovsky M."/>
        </authorList>
    </citation>
    <scope>NUCLEOTIDE SEQUENCE [LARGE SCALE GENOMIC DNA]</scope>
    <source>
        <strain evidence="10 11">C-169</strain>
    </source>
</reference>
<dbReference type="Pfam" id="PF16016">
    <property type="entry name" value="VASt"/>
    <property type="match status" value="1"/>
</dbReference>
<feature type="compositionally biased region" description="Pro residues" evidence="7">
    <location>
        <begin position="1521"/>
        <end position="1530"/>
    </location>
</feature>
<dbReference type="RefSeq" id="XP_005646562.1">
    <property type="nucleotide sequence ID" value="XM_005646505.1"/>
</dbReference>
<feature type="compositionally biased region" description="Low complexity" evidence="7">
    <location>
        <begin position="1720"/>
        <end position="1741"/>
    </location>
</feature>
<dbReference type="PROSITE" id="PS51778">
    <property type="entry name" value="VAST"/>
    <property type="match status" value="1"/>
</dbReference>
<evidence type="ECO:0000256" key="4">
    <source>
        <dbReference type="ARBA" id="ARBA00022989"/>
    </source>
</evidence>
<dbReference type="InterPro" id="IPR032675">
    <property type="entry name" value="LRR_dom_sf"/>
</dbReference>
<feature type="coiled-coil region" evidence="6">
    <location>
        <begin position="1885"/>
        <end position="1926"/>
    </location>
</feature>
<dbReference type="InterPro" id="IPR011993">
    <property type="entry name" value="PH-like_dom_sf"/>
</dbReference>
<keyword evidence="5 8" id="KW-0472">Membrane</keyword>
<dbReference type="Gene3D" id="2.30.29.30">
    <property type="entry name" value="Pleckstrin-homology domain (PH domain)/Phosphotyrosine-binding domain (PTB)"/>
    <property type="match status" value="1"/>
</dbReference>
<gene>
    <name evidence="10" type="ORF">COCSUDRAFT_48027</name>
</gene>
<comment type="caution">
    <text evidence="10">The sequence shown here is derived from an EMBL/GenBank/DDBJ whole genome shotgun (WGS) entry which is preliminary data.</text>
</comment>
<dbReference type="KEGG" id="csl:COCSUDRAFT_48027"/>
<dbReference type="InterPro" id="IPR004182">
    <property type="entry name" value="GRAM"/>
</dbReference>
<dbReference type="SUPFAM" id="SSF52058">
    <property type="entry name" value="L domain-like"/>
    <property type="match status" value="1"/>
</dbReference>
<dbReference type="Proteomes" id="UP000007264">
    <property type="component" value="Unassembled WGS sequence"/>
</dbReference>
<dbReference type="InterPro" id="IPR031968">
    <property type="entry name" value="VASt"/>
</dbReference>
<dbReference type="OrthoDB" id="2162691at2759"/>
<sequence>MTRKEQEQIEAAIRKSLQDSQSSQPSGKPPGSAKAPSQQDPSFGEKDDVKETLVMDTPSTGGKWKPAVADCRNSKVVLDSDDDESSDDESSSGKEEAGVESESDSGSEFSEAESASDSDDDGSDVADSEEEEDIKPAVKRQKKASSGAAAPKSSAAAQKKAPASAAAKKPAAKKAAAQKAAASCPAGPAPIRRAAAAPAAASAGAAKKTPPIRGPAKPLQPSSAANKQQSVQAAASLKTVKAAAPKAAISGMAGATGQAGTPLGTTTPVQPLKRATPASGNSLSGILASGPQFRVSGLRRAGGIKLHNVNFAFTCKAFLPLLLHNQVDVELNQKAGDQPRLMSLTSTAAYLKDARQLSKITELHMFSRFKPAQQPQASHLGALTPLLGHMHTLRLHKAKVELWLLGNCSFVPHLEVLDLTDCSMETVTRMRSNGEWGLLSSGSEKLRQLILRDARITVQEWRPDEAFQNINLPQLRDLDITGLERVFPSYAQQPGAIKLVSPAFFRGCPRLTIVAYSQEPAAAEASPLAGFPALCAADIRLAPAVTAGPPKFPPQLTSLTLRGVPGNHLDVTAALREAAACISAGMELQHLGCSLFRVSVGPSLPIVLPGVKSVLLEPLDSSNKQARVSDSRLQKSISGVLSCTPDVEQLKLGACPSQLLVPASCVRLSSLSIRRCPLGLKEISCASLRSLSLSHSFLRCAVGSNREPDSLEVDLNGSMMDSLENFTVSLSSYSVGDTCKFSVAPAPGRAVCKVLGHQGDAVGECSFALLPEEQFLVDIYKLLPMEDKTNFAFTCKAFLPLLLLNRVDVKLGHKQRPQWDARLSGLAATAFCLKDARKLSKFQELRIFSSAKHAQRPEVLQWAELKHLLGHLHILRLHNVKFQLWLLEDVGIARQLQVLDCTGSTLETKYIRNEGDWWLLSSGSQNLKQLILRDARILVLDYMPDAPFNKVKLPQLRDLDISGFERVFDKEFSDDPEPEGVIKIVSPAFFRGCPRLTTVAYSQENATAEASPLAGCPALRAADIRLAPAVTAGPPKFPLKLTSLTLRGAEGKHLDITEALREADAAIGRGMDLQHLGCAHYKLAADLAYDLVLPGVSVLLDPVDATNKQARVSDGRLQALIGGVLKCTPDVERLELGACPSWLTVPASCARLSTLCIRRCPLGPKEISCAGLKDLAVSHSFKDCAVGSSRELETLELILAGSMMDCLESFTLGLTGHTVGDTCKISVAAPFGRSVHRALPHQTDVVGKWELSVGIQGQKAAAVENVCDEFVCALRKRILLQGRLYICEHYICFYSHLFGYMKEKVIPLKEVTNVRKRRHCGFPNSIEIIWRGGKREFFTSFLSRDDAYRLVMMAWHQNSGYAKLFGTLSPHESARPVALQKASALIRSSITGHSAGTASADHSDSEKGATGAQGKRSRLGQIINTLASGHIVPIGTRRNIFQNGGHRGGDRDANDDVSSQGSASSFAERKAEVSWTHPSAAALSVDDSEAYSADNNDNDSDIASDADSEAGGDDELDWSPQPGPAPPVPPDCHALSKGVLNADVREVFHRLLADERFFRSFHEGRDDRDVRVSHWRQHPAMGRVRELTFVSPVKMRMGISPSSAHCHQTQRYRLFEGGAHLVLESSQTMNDIPFGDHFTVESRWDFSALTPAPDGAPRTKAVNHVKIPFNKHTMWKKAIEKGTLDSCREAHEDLLVKAQKLVAAVPAVLSTIRSSSGRVPNGAPNGAPATPFAAGAAAGIPPLHPGEPSGAAAAGKGPQGSRDVEELLSRIPPEYRPDVARMLLNSQEKAAGGSGAITRMQSEALVRAATMPGALGSGGVPSPGNVNSTHPLAAAYHWLRGCCEPRYLLMGCILLAILILQIIILAGVGRGGGMRMALLGVEAPNQALAQRVEVMQLEMAALMQRMELLNAELAAAARHLANQTADVA</sequence>
<dbReference type="STRING" id="574566.I0YUE9"/>
<evidence type="ECO:0000313" key="10">
    <source>
        <dbReference type="EMBL" id="EIE22018.1"/>
    </source>
</evidence>
<organism evidence="10 11">
    <name type="scientific">Coccomyxa subellipsoidea (strain C-169)</name>
    <name type="common">Green microalga</name>
    <dbReference type="NCBI Taxonomy" id="574566"/>
    <lineage>
        <taxon>Eukaryota</taxon>
        <taxon>Viridiplantae</taxon>
        <taxon>Chlorophyta</taxon>
        <taxon>core chlorophytes</taxon>
        <taxon>Trebouxiophyceae</taxon>
        <taxon>Trebouxiophyceae incertae sedis</taxon>
        <taxon>Coccomyxaceae</taxon>
        <taxon>Coccomyxa</taxon>
        <taxon>Coccomyxa subellipsoidea</taxon>
    </lineage>
</organism>
<dbReference type="PANTHER" id="PTHR47666">
    <property type="entry name" value="PROTEIN VASCULAR ASSOCIATED DEATH 1, CHLOROPLASTIC"/>
    <property type="match status" value="1"/>
</dbReference>
<evidence type="ECO:0000256" key="8">
    <source>
        <dbReference type="SAM" id="Phobius"/>
    </source>
</evidence>
<comment type="subcellular location">
    <subcellularLocation>
        <location evidence="2">Cytoplasm</location>
        <location evidence="2">Cytoskeleton</location>
        <location evidence="2">Cilium axoneme</location>
    </subcellularLocation>
    <subcellularLocation>
        <location evidence="1">Membrane</location>
        <topology evidence="1">Single-pass membrane protein</topology>
    </subcellularLocation>
</comment>
<feature type="compositionally biased region" description="Basic and acidic residues" evidence="7">
    <location>
        <begin position="1"/>
        <end position="17"/>
    </location>
</feature>
<feature type="region of interest" description="Disordered" evidence="7">
    <location>
        <begin position="1490"/>
        <end position="1533"/>
    </location>
</feature>
<evidence type="ECO:0000256" key="1">
    <source>
        <dbReference type="ARBA" id="ARBA00004167"/>
    </source>
</evidence>